<sequence>MIDHFRFAAPVYDRLLGPPDRRLVTRLLRLPARGMLLDAGGGTGRVSTHLRNWVDGLVVSDLSRPMLAEAVRKDLWAVSAAAECLPFPDAAFDRILVVDALHHFRRQEVAVAEFARILKPGGRLLIEEPDLRRITARAVALVEKLLLMHSRFHPPSAIIGMMHESGISGRIAANGFFRVWITGDKPEQNPGT</sequence>
<dbReference type="GO" id="GO:0008757">
    <property type="term" value="F:S-adenosylmethionine-dependent methyltransferase activity"/>
    <property type="evidence" value="ECO:0007669"/>
    <property type="project" value="InterPro"/>
</dbReference>
<keyword evidence="2" id="KW-0808">Transferase</keyword>
<gene>
    <name evidence="2" type="ORF">dsmv_2604</name>
</gene>
<proteinExistence type="predicted"/>
<reference evidence="2 3" key="1">
    <citation type="journal article" date="2013" name="Genome Announc.">
        <title>Draft genome sequences for three mercury-methylating, sulfate-reducing bacteria.</title>
        <authorList>
            <person name="Brown S.D."/>
            <person name="Hurt R.A.Jr."/>
            <person name="Gilmour C.C."/>
            <person name="Elias D.A."/>
        </authorList>
    </citation>
    <scope>NUCLEOTIDE SEQUENCE [LARGE SCALE GENOMIC DNA]</scope>
    <source>
        <strain evidence="2 3">DSM 2059</strain>
    </source>
</reference>
<dbReference type="EMBL" id="ATHJ01000090">
    <property type="protein sequence ID" value="EPR39262.1"/>
    <property type="molecule type" value="Genomic_DNA"/>
</dbReference>
<name>S7TPY7_DESML</name>
<dbReference type="SUPFAM" id="SSF53335">
    <property type="entry name" value="S-adenosyl-L-methionine-dependent methyltransferases"/>
    <property type="match status" value="1"/>
</dbReference>
<keyword evidence="2" id="KW-0489">Methyltransferase</keyword>
<comment type="caution">
    <text evidence="2">The sequence shown here is derived from an EMBL/GenBank/DDBJ whole genome shotgun (WGS) entry which is preliminary data.</text>
</comment>
<keyword evidence="3" id="KW-1185">Reference proteome</keyword>
<evidence type="ECO:0000313" key="2">
    <source>
        <dbReference type="EMBL" id="EPR39262.1"/>
    </source>
</evidence>
<dbReference type="Gene3D" id="3.40.50.150">
    <property type="entry name" value="Vaccinia Virus protein VP39"/>
    <property type="match status" value="1"/>
</dbReference>
<dbReference type="OrthoDB" id="5415907at2"/>
<organism evidence="2 3">
    <name type="scientific">Desulfococcus multivorans DSM 2059</name>
    <dbReference type="NCBI Taxonomy" id="1121405"/>
    <lineage>
        <taxon>Bacteria</taxon>
        <taxon>Pseudomonadati</taxon>
        <taxon>Thermodesulfobacteriota</taxon>
        <taxon>Desulfobacteria</taxon>
        <taxon>Desulfobacterales</taxon>
        <taxon>Desulfococcaceae</taxon>
        <taxon>Desulfococcus</taxon>
    </lineage>
</organism>
<protein>
    <submittedName>
        <fullName evidence="2">Methyltransferase type 11</fullName>
    </submittedName>
</protein>
<dbReference type="STRING" id="897.B2D07_03775"/>
<dbReference type="PANTHER" id="PTHR42912">
    <property type="entry name" value="METHYLTRANSFERASE"/>
    <property type="match status" value="1"/>
</dbReference>
<accession>S7TPY7</accession>
<dbReference type="InterPro" id="IPR029063">
    <property type="entry name" value="SAM-dependent_MTases_sf"/>
</dbReference>
<feature type="domain" description="Methyltransferase type 11" evidence="1">
    <location>
        <begin position="37"/>
        <end position="126"/>
    </location>
</feature>
<dbReference type="InterPro" id="IPR050508">
    <property type="entry name" value="Methyltransf_Superfamily"/>
</dbReference>
<dbReference type="RefSeq" id="WP_020877361.1">
    <property type="nucleotide sequence ID" value="NZ_ATHJ01000090.1"/>
</dbReference>
<dbReference type="Proteomes" id="UP000014977">
    <property type="component" value="Unassembled WGS sequence"/>
</dbReference>
<dbReference type="Pfam" id="PF08241">
    <property type="entry name" value="Methyltransf_11"/>
    <property type="match status" value="1"/>
</dbReference>
<dbReference type="GO" id="GO:0032259">
    <property type="term" value="P:methylation"/>
    <property type="evidence" value="ECO:0007669"/>
    <property type="project" value="UniProtKB-KW"/>
</dbReference>
<dbReference type="CDD" id="cd02440">
    <property type="entry name" value="AdoMet_MTases"/>
    <property type="match status" value="1"/>
</dbReference>
<dbReference type="InterPro" id="IPR013216">
    <property type="entry name" value="Methyltransf_11"/>
</dbReference>
<dbReference type="eggNOG" id="COG2226">
    <property type="taxonomic scope" value="Bacteria"/>
</dbReference>
<dbReference type="AlphaFoldDB" id="S7TPY7"/>
<evidence type="ECO:0000313" key="3">
    <source>
        <dbReference type="Proteomes" id="UP000014977"/>
    </source>
</evidence>
<evidence type="ECO:0000259" key="1">
    <source>
        <dbReference type="Pfam" id="PF08241"/>
    </source>
</evidence>